<accession>A0A4V3JY03</accession>
<comment type="caution">
    <text evidence="1">The sequence shown here is derived from an EMBL/GenBank/DDBJ whole genome shotgun (WGS) entry which is preliminary data.</text>
</comment>
<name>A0A4V3JY03_9LEPT</name>
<dbReference type="AlphaFoldDB" id="A0A4V3JY03"/>
<evidence type="ECO:0000313" key="1">
    <source>
        <dbReference type="EMBL" id="TGN18856.1"/>
    </source>
</evidence>
<evidence type="ECO:0000313" key="2">
    <source>
        <dbReference type="Proteomes" id="UP000298058"/>
    </source>
</evidence>
<dbReference type="OrthoDB" id="9148199at2"/>
<dbReference type="RefSeq" id="WP_135760790.1">
    <property type="nucleotide sequence ID" value="NZ_RQHW01000043.1"/>
</dbReference>
<proteinExistence type="predicted"/>
<reference evidence="1" key="1">
    <citation type="journal article" date="2019" name="PLoS Negl. Trop. Dis.">
        <title>Revisiting the worldwide diversity of Leptospira species in the environment.</title>
        <authorList>
            <person name="Vincent A.T."/>
            <person name="Schiettekatte O."/>
            <person name="Bourhy P."/>
            <person name="Veyrier F.J."/>
            <person name="Picardeau M."/>
        </authorList>
    </citation>
    <scope>NUCLEOTIDE SEQUENCE [LARGE SCALE GENOMIC DNA]</scope>
    <source>
        <strain evidence="1">201300427</strain>
    </source>
</reference>
<gene>
    <name evidence="1" type="ORF">EHS15_11825</name>
</gene>
<sequence>MESASHNNKLKQYQAIYRECRRLNLINSEEISSIEEYIEKRTNSKVKIKVIEHGRHLTYEALAIKIDQDQLLFPIKRSTEIQGNRTRAIDKNAIFEELGWIIPPYFPIEQIQTLAAFLKEAQVQERHSMLEQALAKMYHYEYLSALYSERYAKIPLISDYKEIILEAIKSHASGFRYTPIISLIAVIEGTSRSILNSFNIFTSLIGLELYQKMLSSFRSYYKTKILYTNYHWIPSEYCENSFLESFDHTMNIIKAFENFIKKHFYSNSNEYTGVGSLNRNGIVHGFYLDYNYSFNFQKLITVLDLLCFILSWKYNFSLLGPDPTPESLVLYNELAILSSKIKKQNRFAKNYA</sequence>
<keyword evidence="2" id="KW-1185">Reference proteome</keyword>
<dbReference type="Proteomes" id="UP000298058">
    <property type="component" value="Unassembled WGS sequence"/>
</dbReference>
<protein>
    <submittedName>
        <fullName evidence="1">Uncharacterized protein</fullName>
    </submittedName>
</protein>
<dbReference type="EMBL" id="RQHW01000043">
    <property type="protein sequence ID" value="TGN18856.1"/>
    <property type="molecule type" value="Genomic_DNA"/>
</dbReference>
<organism evidence="1 2">
    <name type="scientific">Leptospira idonii</name>
    <dbReference type="NCBI Taxonomy" id="1193500"/>
    <lineage>
        <taxon>Bacteria</taxon>
        <taxon>Pseudomonadati</taxon>
        <taxon>Spirochaetota</taxon>
        <taxon>Spirochaetia</taxon>
        <taxon>Leptospirales</taxon>
        <taxon>Leptospiraceae</taxon>
        <taxon>Leptospira</taxon>
    </lineage>
</organism>